<name>A0A139A7P1_GONPJ</name>
<comment type="similarity">
    <text evidence="1">Belongs to the histidine acid phosphatase family.</text>
</comment>
<dbReference type="Proteomes" id="UP000070544">
    <property type="component" value="Unassembled WGS sequence"/>
</dbReference>
<organism evidence="3 4">
    <name type="scientific">Gonapodya prolifera (strain JEL478)</name>
    <name type="common">Monoblepharis prolifera</name>
    <dbReference type="NCBI Taxonomy" id="1344416"/>
    <lineage>
        <taxon>Eukaryota</taxon>
        <taxon>Fungi</taxon>
        <taxon>Fungi incertae sedis</taxon>
        <taxon>Chytridiomycota</taxon>
        <taxon>Chytridiomycota incertae sedis</taxon>
        <taxon>Monoblepharidomycetes</taxon>
        <taxon>Monoblepharidales</taxon>
        <taxon>Gonapodyaceae</taxon>
        <taxon>Gonapodya</taxon>
    </lineage>
</organism>
<dbReference type="Gene3D" id="3.40.50.1240">
    <property type="entry name" value="Phosphoglycerate mutase-like"/>
    <property type="match status" value="1"/>
</dbReference>
<dbReference type="PANTHER" id="PTHR11567:SF110">
    <property type="entry name" value="2-PHOSPHOXYLOSE PHOSPHATASE 1"/>
    <property type="match status" value="1"/>
</dbReference>
<dbReference type="OrthoDB" id="10257284at2759"/>
<dbReference type="InterPro" id="IPR033379">
    <property type="entry name" value="Acid_Pase_AS"/>
</dbReference>
<accession>A0A139A7P1</accession>
<sequence>MSTENGPLYDPSLKLKLVQIVHRHGARTPVVPEIFKWFSPGTFLSSCALAPQLHERLLSKEQGDSLKGASQSFPKHERPMPVHTLYKEEGGGLNETGHETSDGFKLLTAKRSPGECDMGQLTDTGKRQLQSLGQHLRDVYVARLGFLPEKLESPNTIHLASSDMARTIESAQYLVAGLYPAGYCHPSANLRLHIRPHTSEFHYPNYPNCRKLRTLLDEFKTAQLPRVSPRLHELEKKFSRYLPEDSPIMSEGDAKVSHLDVYDASACLIAEGLPPITGMTERSTESLGDEYAKMFFEPFGATEQVMRLSMGRLLERIAVRIEQAARNPSGARPDATKLAVWSGHDTTLGPLLVALRVFDGKWPQFANNLVFELFEQNPTPPSSFLSRSQSRHYVRLLYNQNPLNLPYCAAPDQHHPSDPAMCTLEAFLEGVKAVRVTDSAWAKECGN</sequence>
<dbReference type="Pfam" id="PF00328">
    <property type="entry name" value="His_Phos_2"/>
    <property type="match status" value="1"/>
</dbReference>
<dbReference type="GO" id="GO:0016791">
    <property type="term" value="F:phosphatase activity"/>
    <property type="evidence" value="ECO:0007669"/>
    <property type="project" value="TreeGrafter"/>
</dbReference>
<dbReference type="SUPFAM" id="SSF53254">
    <property type="entry name" value="Phosphoglycerate mutase-like"/>
    <property type="match status" value="1"/>
</dbReference>
<dbReference type="InterPro" id="IPR029033">
    <property type="entry name" value="His_PPase_superfam"/>
</dbReference>
<dbReference type="EMBL" id="KQ965784">
    <property type="protein sequence ID" value="KXS12800.1"/>
    <property type="molecule type" value="Genomic_DNA"/>
</dbReference>
<dbReference type="AlphaFoldDB" id="A0A139A7P1"/>
<dbReference type="InterPro" id="IPR050645">
    <property type="entry name" value="Histidine_acid_phosphatase"/>
</dbReference>
<protein>
    <submittedName>
        <fullName evidence="3">Phosphoglycerate mutase-like protein</fullName>
    </submittedName>
</protein>
<dbReference type="STRING" id="1344416.A0A139A7P1"/>
<dbReference type="CDD" id="cd07061">
    <property type="entry name" value="HP_HAP_like"/>
    <property type="match status" value="1"/>
</dbReference>
<keyword evidence="4" id="KW-1185">Reference proteome</keyword>
<evidence type="ECO:0000313" key="3">
    <source>
        <dbReference type="EMBL" id="KXS12800.1"/>
    </source>
</evidence>
<dbReference type="PROSITE" id="PS00778">
    <property type="entry name" value="HIS_ACID_PHOSPHAT_2"/>
    <property type="match status" value="1"/>
</dbReference>
<dbReference type="PANTHER" id="PTHR11567">
    <property type="entry name" value="ACID PHOSPHATASE-RELATED"/>
    <property type="match status" value="1"/>
</dbReference>
<proteinExistence type="inferred from homology"/>
<dbReference type="PROSITE" id="PS00616">
    <property type="entry name" value="HIS_ACID_PHOSPHAT_1"/>
    <property type="match status" value="1"/>
</dbReference>
<evidence type="ECO:0000256" key="1">
    <source>
        <dbReference type="ARBA" id="ARBA00005375"/>
    </source>
</evidence>
<dbReference type="InterPro" id="IPR000560">
    <property type="entry name" value="His_Pase_clade-2"/>
</dbReference>
<gene>
    <name evidence="3" type="ORF">M427DRAFT_157024</name>
</gene>
<dbReference type="OMA" id="GFMPKVR"/>
<evidence type="ECO:0000313" key="4">
    <source>
        <dbReference type="Proteomes" id="UP000070544"/>
    </source>
</evidence>
<reference evidence="3 4" key="1">
    <citation type="journal article" date="2015" name="Genome Biol. Evol.">
        <title>Phylogenomic analyses indicate that early fungi evolved digesting cell walls of algal ancestors of land plants.</title>
        <authorList>
            <person name="Chang Y."/>
            <person name="Wang S."/>
            <person name="Sekimoto S."/>
            <person name="Aerts A.L."/>
            <person name="Choi C."/>
            <person name="Clum A."/>
            <person name="LaButti K.M."/>
            <person name="Lindquist E.A."/>
            <person name="Yee Ngan C."/>
            <person name="Ohm R.A."/>
            <person name="Salamov A.A."/>
            <person name="Grigoriev I.V."/>
            <person name="Spatafora J.W."/>
            <person name="Berbee M.L."/>
        </authorList>
    </citation>
    <scope>NUCLEOTIDE SEQUENCE [LARGE SCALE GENOMIC DNA]</scope>
    <source>
        <strain evidence="3 4">JEL478</strain>
    </source>
</reference>
<keyword evidence="2" id="KW-0378">Hydrolase</keyword>
<evidence type="ECO:0000256" key="2">
    <source>
        <dbReference type="ARBA" id="ARBA00022801"/>
    </source>
</evidence>